<accession>A0A3P7I8T2</accession>
<protein>
    <submittedName>
        <fullName evidence="1">Uncharacterized protein</fullName>
    </submittedName>
</protein>
<organism evidence="1 2">
    <name type="scientific">Strongylus vulgaris</name>
    <name type="common">Blood worm</name>
    <dbReference type="NCBI Taxonomy" id="40348"/>
    <lineage>
        <taxon>Eukaryota</taxon>
        <taxon>Metazoa</taxon>
        <taxon>Ecdysozoa</taxon>
        <taxon>Nematoda</taxon>
        <taxon>Chromadorea</taxon>
        <taxon>Rhabditida</taxon>
        <taxon>Rhabditina</taxon>
        <taxon>Rhabditomorpha</taxon>
        <taxon>Strongyloidea</taxon>
        <taxon>Strongylidae</taxon>
        <taxon>Strongylus</taxon>
    </lineage>
</organism>
<evidence type="ECO:0000313" key="1">
    <source>
        <dbReference type="EMBL" id="VDM69681.1"/>
    </source>
</evidence>
<sequence>MLSAEHDSRKGLCGTSLDFSFLGLLPKVSIACTLEDLLAKLLQLVLATSRSRRDAVESVHNVLLHSSSLVFEVCSKFLVRDIEALSSEKQVVVLHWVRFEEQSEVVRSQSEAVIYEFPPSSNTVTKLLFQVGLIARLVEGNGDLNHCSRMVPLRCPVSTTFGW</sequence>
<name>A0A3P7I8T2_STRVU</name>
<evidence type="ECO:0000313" key="2">
    <source>
        <dbReference type="Proteomes" id="UP000270094"/>
    </source>
</evidence>
<keyword evidence="2" id="KW-1185">Reference proteome</keyword>
<dbReference type="Proteomes" id="UP000270094">
    <property type="component" value="Unassembled WGS sequence"/>
</dbReference>
<gene>
    <name evidence="1" type="ORF">SVUK_LOCUS4679</name>
</gene>
<reference evidence="1 2" key="1">
    <citation type="submission" date="2018-11" db="EMBL/GenBank/DDBJ databases">
        <authorList>
            <consortium name="Pathogen Informatics"/>
        </authorList>
    </citation>
    <scope>NUCLEOTIDE SEQUENCE [LARGE SCALE GENOMIC DNA]</scope>
</reference>
<dbReference type="AlphaFoldDB" id="A0A3P7I8T2"/>
<dbReference type="EMBL" id="UYYB01013113">
    <property type="protein sequence ID" value="VDM69681.1"/>
    <property type="molecule type" value="Genomic_DNA"/>
</dbReference>
<proteinExistence type="predicted"/>